<gene>
    <name evidence="3" type="ORF">SAMD00023353_3401170</name>
</gene>
<dbReference type="Pfam" id="PF11915">
    <property type="entry name" value="DUF3433"/>
    <property type="match status" value="1"/>
</dbReference>
<evidence type="ECO:0000313" key="3">
    <source>
        <dbReference type="EMBL" id="GAP89032.2"/>
    </source>
</evidence>
<dbReference type="AlphaFoldDB" id="A0A1W2TL50"/>
<dbReference type="OrthoDB" id="5332281at2759"/>
<feature type="transmembrane region" description="Helical" evidence="1">
    <location>
        <begin position="505"/>
        <end position="525"/>
    </location>
</feature>
<keyword evidence="1" id="KW-0472">Membrane</keyword>
<evidence type="ECO:0000256" key="1">
    <source>
        <dbReference type="SAM" id="Phobius"/>
    </source>
</evidence>
<dbReference type="Proteomes" id="UP000054516">
    <property type="component" value="Unassembled WGS sequence"/>
</dbReference>
<feature type="transmembrane region" description="Helical" evidence="1">
    <location>
        <begin position="959"/>
        <end position="979"/>
    </location>
</feature>
<keyword evidence="2" id="KW-0732">Signal</keyword>
<name>A0A1W2TL50_ROSNE</name>
<keyword evidence="1" id="KW-1133">Transmembrane helix</keyword>
<dbReference type="PANTHER" id="PTHR37544:SF1">
    <property type="entry name" value="PHOSPHORIBOSYLAMINOIMIDAZOLE-SUCCINOCARBOXAMIDE SYNTHASE"/>
    <property type="match status" value="1"/>
</dbReference>
<dbReference type="OMA" id="MACNITL"/>
<reference evidence="3" key="1">
    <citation type="submission" date="2016-03" db="EMBL/GenBank/DDBJ databases">
        <title>Draft genome sequence of Rosellinia necatrix.</title>
        <authorList>
            <person name="Kanematsu S."/>
        </authorList>
    </citation>
    <scope>NUCLEOTIDE SEQUENCE [LARGE SCALE GENOMIC DNA]</scope>
    <source>
        <strain evidence="3">W97</strain>
    </source>
</reference>
<feature type="signal peptide" evidence="2">
    <location>
        <begin position="1"/>
        <end position="22"/>
    </location>
</feature>
<sequence>MKILIVLSSSLCSATLVHITESSYPLVLGDKFVNRTNWIKGTGNLAWFIVDGVTSHNLALPDGISSKYAFPTLQTDIPATVSEIKMITNALRNSLLCQTVSLQPTSSNLYRWPNPAYASLNFALSSPDCNVSQVAVSMLIEGNIDELIFARFQPVQCDGVSGHESKSRRMLALSGRVSVGLNVATPILKKSAQLLCTPAYSIHTVEIIRSSTQVKSITPAEGSSNETLASVSAWDIMYASTAIVTEQDNMVSTIYGTREFNVSSVPVDVDTHMRTAIKYTMPKEATNLFDNNTLEHIVQDYYALIGAIIAKRSLMQRTLQTSTGISKRMATRLVIRLSTARSMVVLLATGTLLVAAAIFFVPADGRLLHSNTNCLFNLIFLLRHSSELMRRLRCAGASDDDHLSLWLSKYKFSSGMYRTIDSCKEQFQITLDGTSGGHQDQQDQNEWATFPQTQAKSKYLNILHPAVRSLVCVTMMGLIIGLEVLLSRSELHGGLGSVPIDSGLYIEYTWTLLPALVLGGLSIIFSDTDFAIRTLTPYIALRRSVSREKFAKLDLLDMTIPVAVHRELKLRIPWAIAATAAALFSSLFATLSSSVFQELAVPDYTPLVLPITKSFPLTAPSAVAAGEIMGQVSSLIFQSNLSYPRFTYEDLSFLPCAPVSRLSLPKHINSSSESPLSISATVPAVKARMDCRSYDASQIHLNFAFDYSLDGDGGPFAFDWGPSEDSKSEDGVPNKTTLQVFIPQENCSSKADRVIASLSIYDGLTYFGSGSYVRGFACSEYLYIWGLIDFSSAATANGVHYIEAMACNITLNLIGVNATFSTVDLDLDMQNPPVALENTSRPLNLLKTDEYQYLLWTDLYHWMSTPGFSSNFLDAFFTTLTASPWGVPLTSLGQPSSTVNVTAAIKNHHSIILAQYIAQIFKPVNETETISMGEDGIHSSYNATMTTQRRVVAQDAISTHLLVAFLVVSLVLYLLSWIICPRTDVLACSPTRIASVAALIAGGNLVAKSSREREEESLGDIADEFEHPDSHFWLGWGNLPDEEGLRMGGENVAGVSQFGIFVIGREKIT</sequence>
<feature type="transmembrane region" description="Helical" evidence="1">
    <location>
        <begin position="340"/>
        <end position="361"/>
    </location>
</feature>
<keyword evidence="4" id="KW-1185">Reference proteome</keyword>
<organism evidence="3">
    <name type="scientific">Rosellinia necatrix</name>
    <name type="common">White root-rot fungus</name>
    <dbReference type="NCBI Taxonomy" id="77044"/>
    <lineage>
        <taxon>Eukaryota</taxon>
        <taxon>Fungi</taxon>
        <taxon>Dikarya</taxon>
        <taxon>Ascomycota</taxon>
        <taxon>Pezizomycotina</taxon>
        <taxon>Sordariomycetes</taxon>
        <taxon>Xylariomycetidae</taxon>
        <taxon>Xylariales</taxon>
        <taxon>Xylariaceae</taxon>
        <taxon>Rosellinia</taxon>
    </lineage>
</organism>
<dbReference type="InterPro" id="IPR021840">
    <property type="entry name" value="DUF3433"/>
</dbReference>
<dbReference type="STRING" id="77044.A0A1W2TL50"/>
<evidence type="ECO:0000256" key="2">
    <source>
        <dbReference type="SAM" id="SignalP"/>
    </source>
</evidence>
<feature type="chain" id="PRO_5010704214" evidence="2">
    <location>
        <begin position="23"/>
        <end position="1069"/>
    </location>
</feature>
<keyword evidence="1" id="KW-0812">Transmembrane</keyword>
<protein>
    <submittedName>
        <fullName evidence="3">Uncharacterized protein</fullName>
    </submittedName>
</protein>
<feature type="transmembrane region" description="Helical" evidence="1">
    <location>
        <begin position="466"/>
        <end position="485"/>
    </location>
</feature>
<dbReference type="PANTHER" id="PTHR37544">
    <property type="entry name" value="SPRAY-RELATED"/>
    <property type="match status" value="1"/>
</dbReference>
<feature type="transmembrane region" description="Helical" evidence="1">
    <location>
        <begin position="574"/>
        <end position="597"/>
    </location>
</feature>
<dbReference type="EMBL" id="DF977479">
    <property type="protein sequence ID" value="GAP89032.2"/>
    <property type="molecule type" value="Genomic_DNA"/>
</dbReference>
<accession>A0A1W2TL50</accession>
<proteinExistence type="predicted"/>
<evidence type="ECO:0000313" key="4">
    <source>
        <dbReference type="Proteomes" id="UP000054516"/>
    </source>
</evidence>